<dbReference type="GO" id="GO:0005634">
    <property type="term" value="C:nucleus"/>
    <property type="evidence" value="ECO:0007669"/>
    <property type="project" value="UniProtKB-UniRule"/>
</dbReference>
<dbReference type="Gene3D" id="1.10.30.10">
    <property type="entry name" value="High mobility group box domain"/>
    <property type="match status" value="2"/>
</dbReference>
<keyword evidence="2" id="KW-0539">Nucleus</keyword>
<sequence>MLARGTLYRLAAEVPKQAAHDLPKLASLVQTARAGVSLPIRTLPPLAQLQARSYATETVKKAVKAKAAAGKSVAKTTTEKKKPVAKRATKKKTTATKKAAPKKTKKKAAAPKKKAKMGRPARARSDEEKLKQEITKLRKLALPKAPVPRRALSAFNCYVADNMPGTGSSLKDAQATMTELAVKWKTVSPAEHEKYNHIAAERTEARAAEYKAWVESHTPDQIRIANNARAKLKRKLAEKSALAGYDKVPTPVQTQPIKDERRARHPKSAWVFFFSERLQSTDFKGIAIKPRTGLISDEWKALSAEEKQRFVDQATADRQRYEREVSV</sequence>
<dbReference type="InterPro" id="IPR009071">
    <property type="entry name" value="HMG_box_dom"/>
</dbReference>
<evidence type="ECO:0000313" key="5">
    <source>
        <dbReference type="EMBL" id="OSS45617.1"/>
    </source>
</evidence>
<evidence type="ECO:0000313" key="6">
    <source>
        <dbReference type="Proteomes" id="UP000193240"/>
    </source>
</evidence>
<protein>
    <recommendedName>
        <fullName evidence="4">HMG box domain-containing protein</fullName>
    </recommendedName>
</protein>
<feature type="compositionally biased region" description="Basic residues" evidence="3">
    <location>
        <begin position="83"/>
        <end position="122"/>
    </location>
</feature>
<dbReference type="Pfam" id="PF09011">
    <property type="entry name" value="HMG_box_2"/>
    <property type="match status" value="1"/>
</dbReference>
<dbReference type="Proteomes" id="UP000193240">
    <property type="component" value="Unassembled WGS sequence"/>
</dbReference>
<dbReference type="STRING" id="105696.A0A1Y2LR08"/>
<dbReference type="InterPro" id="IPR050342">
    <property type="entry name" value="HMGB"/>
</dbReference>
<proteinExistence type="predicted"/>
<feature type="DNA-binding region" description="HMG box" evidence="2">
    <location>
        <begin position="263"/>
        <end position="327"/>
    </location>
</feature>
<dbReference type="SMART" id="SM00398">
    <property type="entry name" value="HMG"/>
    <property type="match status" value="2"/>
</dbReference>
<feature type="region of interest" description="Disordered" evidence="3">
    <location>
        <begin position="69"/>
        <end position="129"/>
    </location>
</feature>
<evidence type="ECO:0000256" key="2">
    <source>
        <dbReference type="PROSITE-ProRule" id="PRU00267"/>
    </source>
</evidence>
<dbReference type="CDD" id="cd00084">
    <property type="entry name" value="HMG-box_SF"/>
    <property type="match status" value="1"/>
</dbReference>
<evidence type="ECO:0000259" key="4">
    <source>
        <dbReference type="PROSITE" id="PS50118"/>
    </source>
</evidence>
<dbReference type="PROSITE" id="PS50118">
    <property type="entry name" value="HMG_BOX_2"/>
    <property type="match status" value="1"/>
</dbReference>
<reference evidence="5 6" key="1">
    <citation type="journal article" date="2017" name="Genome Announc.">
        <title>Genome sequence of the saprophytic ascomycete Epicoccum nigrum ICMP 19927 strain isolated from New Zealand.</title>
        <authorList>
            <person name="Fokin M."/>
            <person name="Fleetwood D."/>
            <person name="Weir B.S."/>
            <person name="Villas-Boas S.G."/>
        </authorList>
    </citation>
    <scope>NUCLEOTIDE SEQUENCE [LARGE SCALE GENOMIC DNA]</scope>
    <source>
        <strain evidence="5 6">ICMP 19927</strain>
    </source>
</reference>
<dbReference type="OMA" id="WVKSHTP"/>
<dbReference type="PANTHER" id="PTHR48112">
    <property type="entry name" value="HIGH MOBILITY GROUP PROTEIN DSP1"/>
    <property type="match status" value="1"/>
</dbReference>
<keyword evidence="1 2" id="KW-0238">DNA-binding</keyword>
<name>A0A1Y2LR08_EPING</name>
<dbReference type="InterPro" id="IPR036910">
    <property type="entry name" value="HMG_box_dom_sf"/>
</dbReference>
<feature type="domain" description="HMG box" evidence="4">
    <location>
        <begin position="263"/>
        <end position="327"/>
    </location>
</feature>
<dbReference type="InParanoid" id="A0A1Y2LR08"/>
<keyword evidence="6" id="KW-1185">Reference proteome</keyword>
<evidence type="ECO:0000256" key="1">
    <source>
        <dbReference type="ARBA" id="ARBA00023125"/>
    </source>
</evidence>
<accession>A0A1Y2LR08</accession>
<dbReference type="SUPFAM" id="SSF47095">
    <property type="entry name" value="HMG-box"/>
    <property type="match status" value="2"/>
</dbReference>
<dbReference type="GO" id="GO:0003677">
    <property type="term" value="F:DNA binding"/>
    <property type="evidence" value="ECO:0007669"/>
    <property type="project" value="UniProtKB-UniRule"/>
</dbReference>
<organism evidence="5 6">
    <name type="scientific">Epicoccum nigrum</name>
    <name type="common">Soil fungus</name>
    <name type="synonym">Epicoccum purpurascens</name>
    <dbReference type="NCBI Taxonomy" id="105696"/>
    <lineage>
        <taxon>Eukaryota</taxon>
        <taxon>Fungi</taxon>
        <taxon>Dikarya</taxon>
        <taxon>Ascomycota</taxon>
        <taxon>Pezizomycotina</taxon>
        <taxon>Dothideomycetes</taxon>
        <taxon>Pleosporomycetidae</taxon>
        <taxon>Pleosporales</taxon>
        <taxon>Pleosporineae</taxon>
        <taxon>Didymellaceae</taxon>
        <taxon>Epicoccum</taxon>
    </lineage>
</organism>
<dbReference type="PANTHER" id="PTHR48112:SF22">
    <property type="entry name" value="MITOCHONDRIAL TRANSCRIPTION FACTOR A, ISOFORM B"/>
    <property type="match status" value="1"/>
</dbReference>
<dbReference type="EMBL" id="KZ107853">
    <property type="protein sequence ID" value="OSS45617.1"/>
    <property type="molecule type" value="Genomic_DNA"/>
</dbReference>
<dbReference type="AlphaFoldDB" id="A0A1Y2LR08"/>
<evidence type="ECO:0000256" key="3">
    <source>
        <dbReference type="SAM" id="MobiDB-lite"/>
    </source>
</evidence>
<gene>
    <name evidence="5" type="ORF">B5807_09694</name>
</gene>